<reference evidence="1 2" key="1">
    <citation type="journal article" date="2008" name="Nature">
        <title>The genome of Laccaria bicolor provides insights into mycorrhizal symbiosis.</title>
        <authorList>
            <person name="Martin F."/>
            <person name="Aerts A."/>
            <person name="Ahren D."/>
            <person name="Brun A."/>
            <person name="Danchin E.G.J."/>
            <person name="Duchaussoy F."/>
            <person name="Gibon J."/>
            <person name="Kohler A."/>
            <person name="Lindquist E."/>
            <person name="Pereda V."/>
            <person name="Salamov A."/>
            <person name="Shapiro H.J."/>
            <person name="Wuyts J."/>
            <person name="Blaudez D."/>
            <person name="Buee M."/>
            <person name="Brokstein P."/>
            <person name="Canbaeck B."/>
            <person name="Cohen D."/>
            <person name="Courty P.E."/>
            <person name="Coutinho P.M."/>
            <person name="Delaruelle C."/>
            <person name="Detter J.C."/>
            <person name="Deveau A."/>
            <person name="DiFazio S."/>
            <person name="Duplessis S."/>
            <person name="Fraissinet-Tachet L."/>
            <person name="Lucic E."/>
            <person name="Frey-Klett P."/>
            <person name="Fourrey C."/>
            <person name="Feussner I."/>
            <person name="Gay G."/>
            <person name="Grimwood J."/>
            <person name="Hoegger P.J."/>
            <person name="Jain P."/>
            <person name="Kilaru S."/>
            <person name="Labbe J."/>
            <person name="Lin Y.C."/>
            <person name="Legue V."/>
            <person name="Le Tacon F."/>
            <person name="Marmeisse R."/>
            <person name="Melayah D."/>
            <person name="Montanini B."/>
            <person name="Muratet M."/>
            <person name="Nehls U."/>
            <person name="Niculita-Hirzel H."/>
            <person name="Oudot-Le Secq M.P."/>
            <person name="Peter M."/>
            <person name="Quesneville H."/>
            <person name="Rajashekar B."/>
            <person name="Reich M."/>
            <person name="Rouhier N."/>
            <person name="Schmutz J."/>
            <person name="Yin T."/>
            <person name="Chalot M."/>
            <person name="Henrissat B."/>
            <person name="Kuees U."/>
            <person name="Lucas S."/>
            <person name="Van de Peer Y."/>
            <person name="Podila G.K."/>
            <person name="Polle A."/>
            <person name="Pukkila P.J."/>
            <person name="Richardson P.M."/>
            <person name="Rouze P."/>
            <person name="Sanders I.R."/>
            <person name="Stajich J.E."/>
            <person name="Tunlid A."/>
            <person name="Tuskan G."/>
            <person name="Grigoriev I.V."/>
        </authorList>
    </citation>
    <scope>NUCLEOTIDE SEQUENCE [LARGE SCALE GENOMIC DNA]</scope>
    <source>
        <strain evidence="2">S238N-H82 / ATCC MYA-4686</strain>
    </source>
</reference>
<name>B0DIA9_LACBS</name>
<proteinExistence type="predicted"/>
<dbReference type="EMBL" id="DS547112">
    <property type="protein sequence ID" value="EDR05653.1"/>
    <property type="molecule type" value="Genomic_DNA"/>
</dbReference>
<protein>
    <submittedName>
        <fullName evidence="1">Predicted protein</fullName>
    </submittedName>
</protein>
<dbReference type="HOGENOM" id="CLU_2961196_0_0_1"/>
<dbReference type="GeneID" id="6079438"/>
<organism evidence="2">
    <name type="scientific">Laccaria bicolor (strain S238N-H82 / ATCC MYA-4686)</name>
    <name type="common">Bicoloured deceiver</name>
    <name type="synonym">Laccaria laccata var. bicolor</name>
    <dbReference type="NCBI Taxonomy" id="486041"/>
    <lineage>
        <taxon>Eukaryota</taxon>
        <taxon>Fungi</taxon>
        <taxon>Dikarya</taxon>
        <taxon>Basidiomycota</taxon>
        <taxon>Agaricomycotina</taxon>
        <taxon>Agaricomycetes</taxon>
        <taxon>Agaricomycetidae</taxon>
        <taxon>Agaricales</taxon>
        <taxon>Agaricineae</taxon>
        <taxon>Hydnangiaceae</taxon>
        <taxon>Laccaria</taxon>
    </lineage>
</organism>
<evidence type="ECO:0000313" key="1">
    <source>
        <dbReference type="EMBL" id="EDR05653.1"/>
    </source>
</evidence>
<dbReference type="Proteomes" id="UP000001194">
    <property type="component" value="Unassembled WGS sequence"/>
</dbReference>
<dbReference type="KEGG" id="lbc:LACBIDRAFT_302787"/>
<evidence type="ECO:0000313" key="2">
    <source>
        <dbReference type="Proteomes" id="UP000001194"/>
    </source>
</evidence>
<keyword evidence="2" id="KW-1185">Reference proteome</keyword>
<sequence length="59" mass="6564">MPNGSGRINTQVPVINTLLLFYPTNHNTNNWQVKSPTSSLNLMSFRDWLAACIAEAVCL</sequence>
<accession>B0DIA9</accession>
<gene>
    <name evidence="1" type="ORF">LACBIDRAFT_302787</name>
</gene>
<dbReference type="InParanoid" id="B0DIA9"/>
<dbReference type="RefSeq" id="XP_001883757.1">
    <property type="nucleotide sequence ID" value="XM_001883722.1"/>
</dbReference>
<dbReference type="AlphaFoldDB" id="B0DIA9"/>